<sequence>MIMKQRELKWEIISSEYLIQRPWLTARRDAVRLPNDTVCEEYYVLEYPDWINVIAETVDGQILIERQYRHGHQSVNFEICAGVIESGETPLQAAQRELYEETGYTGGEWTELMTIAPNPGSQTNLCHCFLARGVEKTSRQHLDRTEDIEVYTYTKTEVREMLQRGEFLQAMMVAPLWKYFSQE</sequence>
<protein>
    <recommendedName>
        <fullName evidence="4">GDP-mannose pyrophosphatase</fullName>
    </recommendedName>
    <alternativeName>
        <fullName evidence="6">GDP-mannose hydrolase</fullName>
    </alternativeName>
    <alternativeName>
        <fullName evidence="7">GDPMK</fullName>
    </alternativeName>
</protein>
<dbReference type="AlphaFoldDB" id="U2KZT7"/>
<dbReference type="InterPro" id="IPR015797">
    <property type="entry name" value="NUDIX_hydrolase-like_dom_sf"/>
</dbReference>
<dbReference type="PROSITE" id="PS51462">
    <property type="entry name" value="NUDIX"/>
    <property type="match status" value="1"/>
</dbReference>
<evidence type="ECO:0000256" key="1">
    <source>
        <dbReference type="ARBA" id="ARBA00000847"/>
    </source>
</evidence>
<dbReference type="PANTHER" id="PTHR11839">
    <property type="entry name" value="UDP/ADP-SUGAR PYROPHOSPHATASE"/>
    <property type="match status" value="1"/>
</dbReference>
<dbReference type="GO" id="GO:0016787">
    <property type="term" value="F:hydrolase activity"/>
    <property type="evidence" value="ECO:0007669"/>
    <property type="project" value="UniProtKB-KW"/>
</dbReference>
<dbReference type="Gene3D" id="3.90.79.10">
    <property type="entry name" value="Nucleoside Triphosphate Pyrophosphohydrolase"/>
    <property type="match status" value="1"/>
</dbReference>
<dbReference type="CDD" id="cd03424">
    <property type="entry name" value="NUDIX_ADPRase_Nudt5_UGPPase_Nudt14"/>
    <property type="match status" value="1"/>
</dbReference>
<evidence type="ECO:0000256" key="2">
    <source>
        <dbReference type="ARBA" id="ARBA00001946"/>
    </source>
</evidence>
<evidence type="ECO:0000259" key="8">
    <source>
        <dbReference type="PROSITE" id="PS51462"/>
    </source>
</evidence>
<accession>U2KZT7</accession>
<evidence type="ECO:0000256" key="5">
    <source>
        <dbReference type="ARBA" id="ARBA00022801"/>
    </source>
</evidence>
<evidence type="ECO:0000256" key="6">
    <source>
        <dbReference type="ARBA" id="ARBA00032162"/>
    </source>
</evidence>
<dbReference type="InterPro" id="IPR000086">
    <property type="entry name" value="NUDIX_hydrolase_dom"/>
</dbReference>
<evidence type="ECO:0000256" key="3">
    <source>
        <dbReference type="ARBA" id="ARBA00007275"/>
    </source>
</evidence>
<dbReference type="SUPFAM" id="SSF55811">
    <property type="entry name" value="Nudix"/>
    <property type="match status" value="1"/>
</dbReference>
<dbReference type="GO" id="GO:0019693">
    <property type="term" value="P:ribose phosphate metabolic process"/>
    <property type="evidence" value="ECO:0007669"/>
    <property type="project" value="TreeGrafter"/>
</dbReference>
<reference evidence="9 10" key="1">
    <citation type="submission" date="2013-08" db="EMBL/GenBank/DDBJ databases">
        <authorList>
            <person name="Durkin A.S."/>
            <person name="Haft D.R."/>
            <person name="McCorrison J."/>
            <person name="Torralba M."/>
            <person name="Gillis M."/>
            <person name="Haft D.H."/>
            <person name="Methe B."/>
            <person name="Sutton G."/>
            <person name="Nelson K.E."/>
        </authorList>
    </citation>
    <scope>NUCLEOTIDE SEQUENCE [LARGE SCALE GENOMIC DNA]</scope>
    <source>
        <strain evidence="9 10">F0068</strain>
    </source>
</reference>
<evidence type="ECO:0000313" key="9">
    <source>
        <dbReference type="EMBL" id="ERK03972.1"/>
    </source>
</evidence>
<dbReference type="Pfam" id="PF00293">
    <property type="entry name" value="NUDIX"/>
    <property type="match status" value="1"/>
</dbReference>
<dbReference type="Proteomes" id="UP000016600">
    <property type="component" value="Unassembled WGS sequence"/>
</dbReference>
<dbReference type="PANTHER" id="PTHR11839:SF18">
    <property type="entry name" value="NUDIX HYDROLASE DOMAIN-CONTAINING PROTEIN"/>
    <property type="match status" value="1"/>
</dbReference>
<dbReference type="PROSITE" id="PS00893">
    <property type="entry name" value="NUDIX_BOX"/>
    <property type="match status" value="1"/>
</dbReference>
<comment type="catalytic activity">
    <reaction evidence="1">
        <text>GDP-alpha-D-mannose + H2O = alpha-D-mannose 1-phosphate + GMP + 2 H(+)</text>
        <dbReference type="Rhea" id="RHEA:27978"/>
        <dbReference type="ChEBI" id="CHEBI:15377"/>
        <dbReference type="ChEBI" id="CHEBI:15378"/>
        <dbReference type="ChEBI" id="CHEBI:57527"/>
        <dbReference type="ChEBI" id="CHEBI:58115"/>
        <dbReference type="ChEBI" id="CHEBI:58409"/>
    </reaction>
</comment>
<feature type="domain" description="Nudix hydrolase" evidence="8">
    <location>
        <begin position="46"/>
        <end position="175"/>
    </location>
</feature>
<gene>
    <name evidence="9" type="ORF">HMPREF1218_0446</name>
</gene>
<dbReference type="GO" id="GO:0006753">
    <property type="term" value="P:nucleoside phosphate metabolic process"/>
    <property type="evidence" value="ECO:0007669"/>
    <property type="project" value="TreeGrafter"/>
</dbReference>
<dbReference type="GO" id="GO:0005829">
    <property type="term" value="C:cytosol"/>
    <property type="evidence" value="ECO:0007669"/>
    <property type="project" value="TreeGrafter"/>
</dbReference>
<evidence type="ECO:0000256" key="7">
    <source>
        <dbReference type="ARBA" id="ARBA00032272"/>
    </source>
</evidence>
<comment type="similarity">
    <text evidence="3">Belongs to the Nudix hydrolase family. NudK subfamily.</text>
</comment>
<keyword evidence="10" id="KW-1185">Reference proteome</keyword>
<organism evidence="9 10">
    <name type="scientific">Hoylesella pleuritidis F0068</name>
    <dbReference type="NCBI Taxonomy" id="1081904"/>
    <lineage>
        <taxon>Bacteria</taxon>
        <taxon>Pseudomonadati</taxon>
        <taxon>Bacteroidota</taxon>
        <taxon>Bacteroidia</taxon>
        <taxon>Bacteroidales</taxon>
        <taxon>Prevotellaceae</taxon>
        <taxon>Hoylesella</taxon>
    </lineage>
</organism>
<evidence type="ECO:0000256" key="4">
    <source>
        <dbReference type="ARBA" id="ARBA00016377"/>
    </source>
</evidence>
<dbReference type="EMBL" id="AWET01000007">
    <property type="protein sequence ID" value="ERK03972.1"/>
    <property type="molecule type" value="Genomic_DNA"/>
</dbReference>
<comment type="caution">
    <text evidence="9">The sequence shown here is derived from an EMBL/GenBank/DDBJ whole genome shotgun (WGS) entry which is preliminary data.</text>
</comment>
<name>U2KZT7_9BACT</name>
<dbReference type="InterPro" id="IPR020084">
    <property type="entry name" value="NUDIX_hydrolase_CS"/>
</dbReference>
<dbReference type="PATRIC" id="fig|1081904.3.peg.420"/>
<comment type="cofactor">
    <cofactor evidence="2">
        <name>Mg(2+)</name>
        <dbReference type="ChEBI" id="CHEBI:18420"/>
    </cofactor>
</comment>
<evidence type="ECO:0000313" key="10">
    <source>
        <dbReference type="Proteomes" id="UP000016600"/>
    </source>
</evidence>
<proteinExistence type="inferred from homology"/>
<keyword evidence="5" id="KW-0378">Hydrolase</keyword>